<feature type="transmembrane region" description="Helical" evidence="2">
    <location>
        <begin position="326"/>
        <end position="346"/>
    </location>
</feature>
<dbReference type="InterPro" id="IPR045957">
    <property type="entry name" value="DUF6377"/>
</dbReference>
<keyword evidence="2" id="KW-1133">Transmembrane helix</keyword>
<evidence type="ECO:0000313" key="5">
    <source>
        <dbReference type="Proteomes" id="UP000014174"/>
    </source>
</evidence>
<dbReference type="STRING" id="1150600.ADIARSV_1341"/>
<dbReference type="eggNOG" id="COG4735">
    <property type="taxonomic scope" value="Bacteria"/>
</dbReference>
<dbReference type="Pfam" id="PF19904">
    <property type="entry name" value="DUF6377"/>
    <property type="match status" value="1"/>
</dbReference>
<comment type="caution">
    <text evidence="4">The sequence shown here is derived from an EMBL/GenBank/DDBJ whole genome shotgun (WGS) entry which is preliminary data.</text>
</comment>
<feature type="coiled-coil region" evidence="1">
    <location>
        <begin position="352"/>
        <end position="379"/>
    </location>
</feature>
<proteinExistence type="predicted"/>
<evidence type="ECO:0000256" key="1">
    <source>
        <dbReference type="SAM" id="Coils"/>
    </source>
</evidence>
<dbReference type="AlphaFoldDB" id="R9GUI6"/>
<dbReference type="OrthoDB" id="1044679at2"/>
<evidence type="ECO:0000313" key="4">
    <source>
        <dbReference type="EMBL" id="EOR95522.1"/>
    </source>
</evidence>
<dbReference type="InterPro" id="IPR011990">
    <property type="entry name" value="TPR-like_helical_dom_sf"/>
</dbReference>
<gene>
    <name evidence="4" type="ORF">ADIARSV_1341</name>
</gene>
<feature type="domain" description="DUF6377" evidence="3">
    <location>
        <begin position="252"/>
        <end position="499"/>
    </location>
</feature>
<dbReference type="PATRIC" id="fig|1150600.3.peg.1318"/>
<protein>
    <submittedName>
        <fullName evidence="4">Regulatory protein SusR</fullName>
    </submittedName>
</protein>
<dbReference type="EMBL" id="AQPN01000049">
    <property type="protein sequence ID" value="EOR95522.1"/>
    <property type="molecule type" value="Genomic_DNA"/>
</dbReference>
<accession>R9GUI6</accession>
<name>R9GUI6_9SPHI</name>
<keyword evidence="2" id="KW-0472">Membrane</keyword>
<dbReference type="RefSeq" id="WP_016194582.1">
    <property type="nucleotide sequence ID" value="NZ_AQPN01000049.1"/>
</dbReference>
<evidence type="ECO:0000256" key="2">
    <source>
        <dbReference type="SAM" id="Phobius"/>
    </source>
</evidence>
<dbReference type="Proteomes" id="UP000014174">
    <property type="component" value="Unassembled WGS sequence"/>
</dbReference>
<dbReference type="Gene3D" id="1.25.40.10">
    <property type="entry name" value="Tetratricopeptide repeat domain"/>
    <property type="match status" value="1"/>
</dbReference>
<evidence type="ECO:0000259" key="3">
    <source>
        <dbReference type="Pfam" id="PF19904"/>
    </source>
</evidence>
<keyword evidence="1" id="KW-0175">Coiled coil</keyword>
<dbReference type="SUPFAM" id="SSF81901">
    <property type="entry name" value="HCP-like"/>
    <property type="match status" value="1"/>
</dbReference>
<keyword evidence="2" id="KW-0812">Transmembrane</keyword>
<sequence length="541" mass="63263">MKNLILTVCLLLIGYIAFPQNKRDSVYSRLNEVMDNRPFYTANKEGRILTLKQLLNIGKLSSQQIYDINMKLSNEYKKYKSDSAVFYIKRNITIANKLNNPKLRNKADIELAWLYSTEGLYIESKGLLDHIDRSTLTADLLPNYFECYNAFCSNYGQSNNYTVYYTKSELYRDSLLTVLNPKSLNYQIAYATKILFQGQKQKAEKSLLSLLDKTTDKNPERAVIAYLLGVMYKDEGNVELQKRYFSISAITDVENSIKDNASLQSLALTYYKIGDIDLAFKFIEAAINDAIFCNVRYRTIETSFFYPIINASFQEKQSKQRMELRLYLILISILSLFLIAGIMYVYKQMKRVSKIRKELHSTNKKLNKLNRDLQHANDNLFESNHIKEEYIAHFFDLCSTYIDKMENYRKSLNKKATNNQMDELFKELKSTVVVESELEELYKSFDSIFLNLYPTFVKDFNVLLTPDQQILPKRGELLNTELRIFALIRLGITDSVKIASFLRYSLRTVYNYRTKVRNRAVDSRDEFEETVKDIGTLMRNR</sequence>
<keyword evidence="5" id="KW-1185">Reference proteome</keyword>
<organism evidence="4 5">
    <name type="scientific">Arcticibacter svalbardensis MN12-7</name>
    <dbReference type="NCBI Taxonomy" id="1150600"/>
    <lineage>
        <taxon>Bacteria</taxon>
        <taxon>Pseudomonadati</taxon>
        <taxon>Bacteroidota</taxon>
        <taxon>Sphingobacteriia</taxon>
        <taxon>Sphingobacteriales</taxon>
        <taxon>Sphingobacteriaceae</taxon>
        <taxon>Arcticibacter</taxon>
    </lineage>
</organism>
<reference evidence="4 5" key="1">
    <citation type="journal article" date="2013" name="Genome Announc.">
        <title>Draft Genome Sequence of Arcticibacter svalbardensis Strain MN12-7T, a Member of the Family Sphingobacteriaceae Isolated from an Arctic Soil Sample.</title>
        <authorList>
            <person name="Shivaji S."/>
            <person name="Ara S."/>
            <person name="Prasad S."/>
            <person name="Manasa B.P."/>
            <person name="Begum Z."/>
            <person name="Singh A."/>
            <person name="Kumar Pinnaka A."/>
        </authorList>
    </citation>
    <scope>NUCLEOTIDE SEQUENCE [LARGE SCALE GENOMIC DNA]</scope>
    <source>
        <strain evidence="4 5">MN12-7</strain>
    </source>
</reference>